<organism evidence="1 2">
    <name type="scientific">Mycena metata</name>
    <dbReference type="NCBI Taxonomy" id="1033252"/>
    <lineage>
        <taxon>Eukaryota</taxon>
        <taxon>Fungi</taxon>
        <taxon>Dikarya</taxon>
        <taxon>Basidiomycota</taxon>
        <taxon>Agaricomycotina</taxon>
        <taxon>Agaricomycetes</taxon>
        <taxon>Agaricomycetidae</taxon>
        <taxon>Agaricales</taxon>
        <taxon>Marasmiineae</taxon>
        <taxon>Mycenaceae</taxon>
        <taxon>Mycena</taxon>
    </lineage>
</organism>
<evidence type="ECO:0008006" key="3">
    <source>
        <dbReference type="Google" id="ProtNLM"/>
    </source>
</evidence>
<sequence>MSPHLPDEIVSEILSPALKVSEEKFLDNESEVSPFASPSVSSSAALVVCKAWLRVATPLLYHVVVIRSTAQARALQRTLGSNPDLGKFIRMLRVEGGFGPAMGHVLKHTPNITDIFLSLQIHAADSTTGLVLGLAHINPTRLIIFDYASRHIGQVKKNKHVRDLMQALEDCAPRWLNLTAVNFPYYYPVSGGDREDLVTAICGYATVKKVSFPRLRISDVPFLTDIAARPTLEAIEIRDEGSQSLMAMLVANPRLSLLVQWAEKREIIPQELDTLSLHATNPSFQPLKSAPQDVVDCIWSRILAFAMSVPEAESSSMAFLRAHTTITYSEWILRHKRLRYLLVSKMFCRLALPFLYRTLEFQSEHDLHGFCERLTSTPTLGTNVHEMKLPGFSYIFERDDGYTPVDMSHVLIHTPRLTRLLGEVGWMRHMAPLSWDALVTLGQTAGSNVEEISGLEFKPPILGVSSYSPRIFERFTGLKAFTWSCGYQRNNKIPFFIETEPVSRTALPALEFLRLASSVGLFVFTAMDLPNLRRLEIADRFDLDDDAGPDFLQKHGLKLERLTMGEEITFPGQSVLRWCPRMSVLACEVQQEGGDHFDFAAFAAGFQHTALKTLIINKQPLSNKVKDEKAWKTFFDSLDFNHLPSLREIRVSNFETWPTTEHAISKSMWVKLAEKLSPHEVHLTGRNGVRWHPRLKTSQVKQEKRK</sequence>
<gene>
    <name evidence="1" type="ORF">B0H16DRAFT_1882064</name>
</gene>
<dbReference type="Proteomes" id="UP001215598">
    <property type="component" value="Unassembled WGS sequence"/>
</dbReference>
<accession>A0AAD7JNZ6</accession>
<protein>
    <recommendedName>
        <fullName evidence="3">F-box domain-containing protein</fullName>
    </recommendedName>
</protein>
<reference evidence="1" key="1">
    <citation type="submission" date="2023-03" db="EMBL/GenBank/DDBJ databases">
        <title>Massive genome expansion in bonnet fungi (Mycena s.s.) driven by repeated elements and novel gene families across ecological guilds.</title>
        <authorList>
            <consortium name="Lawrence Berkeley National Laboratory"/>
            <person name="Harder C.B."/>
            <person name="Miyauchi S."/>
            <person name="Viragh M."/>
            <person name="Kuo A."/>
            <person name="Thoen E."/>
            <person name="Andreopoulos B."/>
            <person name="Lu D."/>
            <person name="Skrede I."/>
            <person name="Drula E."/>
            <person name="Henrissat B."/>
            <person name="Morin E."/>
            <person name="Kohler A."/>
            <person name="Barry K."/>
            <person name="LaButti K."/>
            <person name="Morin E."/>
            <person name="Salamov A."/>
            <person name="Lipzen A."/>
            <person name="Mereny Z."/>
            <person name="Hegedus B."/>
            <person name="Baldrian P."/>
            <person name="Stursova M."/>
            <person name="Weitz H."/>
            <person name="Taylor A."/>
            <person name="Grigoriev I.V."/>
            <person name="Nagy L.G."/>
            <person name="Martin F."/>
            <person name="Kauserud H."/>
        </authorList>
    </citation>
    <scope>NUCLEOTIDE SEQUENCE</scope>
    <source>
        <strain evidence="1">CBHHK182m</strain>
    </source>
</reference>
<dbReference type="AlphaFoldDB" id="A0AAD7JNZ6"/>
<name>A0AAD7JNZ6_9AGAR</name>
<comment type="caution">
    <text evidence="1">The sequence shown here is derived from an EMBL/GenBank/DDBJ whole genome shotgun (WGS) entry which is preliminary data.</text>
</comment>
<proteinExistence type="predicted"/>
<evidence type="ECO:0000313" key="2">
    <source>
        <dbReference type="Proteomes" id="UP001215598"/>
    </source>
</evidence>
<dbReference type="EMBL" id="JARKIB010000019">
    <property type="protein sequence ID" value="KAJ7768902.1"/>
    <property type="molecule type" value="Genomic_DNA"/>
</dbReference>
<keyword evidence="2" id="KW-1185">Reference proteome</keyword>
<evidence type="ECO:0000313" key="1">
    <source>
        <dbReference type="EMBL" id="KAJ7768902.1"/>
    </source>
</evidence>